<feature type="chain" id="PRO_5035928956" description="Peptidase C51 domain-containing protein" evidence="1">
    <location>
        <begin position="17"/>
        <end position="869"/>
    </location>
</feature>
<keyword evidence="3" id="KW-1185">Reference proteome</keyword>
<reference evidence="2" key="1">
    <citation type="submission" date="2021-01" db="EMBL/GenBank/DDBJ databases">
        <authorList>
            <consortium name="Genoscope - CEA"/>
            <person name="William W."/>
        </authorList>
    </citation>
    <scope>NUCLEOTIDE SEQUENCE</scope>
</reference>
<accession>A0A8S1UC08</accession>
<evidence type="ECO:0008006" key="4">
    <source>
        <dbReference type="Google" id="ProtNLM"/>
    </source>
</evidence>
<dbReference type="Proteomes" id="UP000689195">
    <property type="component" value="Unassembled WGS sequence"/>
</dbReference>
<organism evidence="2 3">
    <name type="scientific">Paramecium pentaurelia</name>
    <dbReference type="NCBI Taxonomy" id="43138"/>
    <lineage>
        <taxon>Eukaryota</taxon>
        <taxon>Sar</taxon>
        <taxon>Alveolata</taxon>
        <taxon>Ciliophora</taxon>
        <taxon>Intramacronucleata</taxon>
        <taxon>Oligohymenophorea</taxon>
        <taxon>Peniculida</taxon>
        <taxon>Parameciidae</taxon>
        <taxon>Paramecium</taxon>
    </lineage>
</organism>
<keyword evidence="1" id="KW-0732">Signal</keyword>
<feature type="signal peptide" evidence="1">
    <location>
        <begin position="1"/>
        <end position="16"/>
    </location>
</feature>
<dbReference type="PANTHER" id="PTHR31354:SF2">
    <property type="entry name" value="OS01G0793500 PROTEIN"/>
    <property type="match status" value="1"/>
</dbReference>
<evidence type="ECO:0000256" key="1">
    <source>
        <dbReference type="SAM" id="SignalP"/>
    </source>
</evidence>
<evidence type="ECO:0000313" key="3">
    <source>
        <dbReference type="Proteomes" id="UP000689195"/>
    </source>
</evidence>
<comment type="caution">
    <text evidence="2">The sequence shown here is derived from an EMBL/GenBank/DDBJ whole genome shotgun (WGS) entry which is preliminary data.</text>
</comment>
<protein>
    <recommendedName>
        <fullName evidence="4">Peptidase C51 domain-containing protein</fullName>
    </recommendedName>
</protein>
<dbReference type="AlphaFoldDB" id="A0A8S1UC08"/>
<proteinExistence type="predicted"/>
<dbReference type="OrthoDB" id="1847654at2759"/>
<dbReference type="PANTHER" id="PTHR31354">
    <property type="entry name" value="OS01G0793500 PROTEIN"/>
    <property type="match status" value="1"/>
</dbReference>
<name>A0A8S1UC08_9CILI</name>
<gene>
    <name evidence="2" type="ORF">PPENT_87.1.T0340195</name>
</gene>
<sequence length="869" mass="101001">MNKIFIIGLILGVSLCQQRTVIDRLQGTQVVEEGENETIYNIHYYEDEDPKEKYEQLMNNLLSLNQTQLLTCKKSDSHEFFGMSFQNVGRINNDIKNLKLKSFEDDCFTQMRVSYEYNDAESKVQVTFMPGKYKNGKQCSEFYMIGTTLNYNIVKIKKEQDYKVYFHFRNEQQKQAFRLAGAYIFRTCDHFDYWIGDLLTTVELFFGGFSANPYLGSIFGSYPPNWMIRSNIEFIEKATGYRWKERPNVQVDWSEEEVHQGDFLAITRFDGLDQIIEWGTGSRSGHSAVIFEIDGVKWVVESQDAWYWPKKNIQKNRWEDWKVYAKNAGFNVAILPLSPEKRAQWDQEGALKFWNFMEGQPYGYHNFIFGWIDTPKDNYPTLLSAELATYIFSFIEKFAPSISSKMVGEGLNKRLGTEGLTIPEITIEAAKRGIEIADLYAMVEKDEWIYSDGPSQVCSSFVIGLYKAAGLFGQYHVEATEFTPKDVYQLNFFDKNYVVPDKCKINDPDLPYCQIMGTHRMELDGYNTIDPYEHMNERCPSQAPDYYRPDGQEQKLSYRWKERPNVQVDWSEEEVHQGDFLAITRFDGLDQIIEWGTGSRSEHSAVIFEIDGVKWVVESQDAWYWPKKNIQKNRWEDWKVYAKNAGFNVAILPLSPEKRAQWDQEGALKFWNFMEGQPYGYHNFIFGWIDTPKDNYPTLLSAELATYIFSFIEKFAPSISSKMVGEGLNKRLGTEGLTIPEITIEAAKRGIEIADLYAMVEKDEWIYSDGPSQVCSSFVIGLYKAAGLFGQYHVEATEFTPKDVYQLNFFDKNYVVPDKCKINDPDLPYCQIMGTHRMELDGYNTIDPYEHMNERCPSQAPDYYRPSDC</sequence>
<dbReference type="EMBL" id="CAJJDO010000034">
    <property type="protein sequence ID" value="CAD8160156.1"/>
    <property type="molecule type" value="Genomic_DNA"/>
</dbReference>
<evidence type="ECO:0000313" key="2">
    <source>
        <dbReference type="EMBL" id="CAD8160156.1"/>
    </source>
</evidence>